<dbReference type="EMBL" id="JAJBNC010000001">
    <property type="protein sequence ID" value="MCB5492203.1"/>
    <property type="molecule type" value="Genomic_DNA"/>
</dbReference>
<evidence type="ECO:0000313" key="2">
    <source>
        <dbReference type="Proteomes" id="UP001297422"/>
    </source>
</evidence>
<organism evidence="1 2">
    <name type="scientific">Mediterraneibacter gnavus</name>
    <name type="common">Ruminococcus gnavus</name>
    <dbReference type="NCBI Taxonomy" id="33038"/>
    <lineage>
        <taxon>Bacteria</taxon>
        <taxon>Bacillati</taxon>
        <taxon>Bacillota</taxon>
        <taxon>Clostridia</taxon>
        <taxon>Lachnospirales</taxon>
        <taxon>Lachnospiraceae</taxon>
        <taxon>Mediterraneibacter</taxon>
    </lineage>
</organism>
<evidence type="ECO:0000313" key="1">
    <source>
        <dbReference type="EMBL" id="MCB5492203.1"/>
    </source>
</evidence>
<dbReference type="AlphaFoldDB" id="A0AAJ1AWF4"/>
<dbReference type="GO" id="GO:0003677">
    <property type="term" value="F:DNA binding"/>
    <property type="evidence" value="ECO:0007669"/>
    <property type="project" value="InterPro"/>
</dbReference>
<dbReference type="Proteomes" id="UP001297422">
    <property type="component" value="Unassembled WGS sequence"/>
</dbReference>
<protein>
    <submittedName>
        <fullName evidence="1">Recombinase RecT</fullName>
    </submittedName>
</protein>
<dbReference type="InterPro" id="IPR018330">
    <property type="entry name" value="RecT_fam"/>
</dbReference>
<accession>A0AAJ1AWF4</accession>
<dbReference type="RefSeq" id="WP_226973273.1">
    <property type="nucleotide sequence ID" value="NZ_JAAIMT010000001.1"/>
</dbReference>
<dbReference type="InterPro" id="IPR004590">
    <property type="entry name" value="ssDNA_annealing_RecT"/>
</dbReference>
<sequence length="279" mass="31460">MGQMTVEQWYGTIKTGLTKKLTENKEALPAGFNQQRFILNCITVIQDMMKDDKKKAQLEKINPETIPVCLAKAAYLGLDFFNGECYAIPYGGNLTFQTDYKGEIKLCKRYSKNKIKDIFAKVVRQGDFFMEEVDGGKQNVKYRPKPFSNEQMIGAFAIVVFEDGSMMYDTMSSEDIENVRNTYSKAKDSQAWKSSTGEMYKKTVLRRLCKLIDLDFDNIEQQKAYEDGGDAVFNQQSLPGATTGQALLPENDKPVDAFAAMKAQKQAEPVIDGMVLEEA</sequence>
<name>A0AAJ1AWF4_MEDGN</name>
<dbReference type="Pfam" id="PF03837">
    <property type="entry name" value="RecT"/>
    <property type="match status" value="1"/>
</dbReference>
<dbReference type="NCBIfam" id="TIGR00616">
    <property type="entry name" value="rect"/>
    <property type="match status" value="1"/>
</dbReference>
<reference evidence="1" key="1">
    <citation type="submission" date="2021-10" db="EMBL/GenBank/DDBJ databases">
        <title>Collection of gut derived symbiotic bacterial strains cultured from healthy donors.</title>
        <authorList>
            <person name="Lin H."/>
            <person name="Littmann E."/>
            <person name="Claire K."/>
            <person name="Pamer E."/>
        </authorList>
    </citation>
    <scope>NUCLEOTIDE SEQUENCE</scope>
    <source>
        <strain evidence="1">MSK.23.4</strain>
    </source>
</reference>
<dbReference type="GO" id="GO:0006259">
    <property type="term" value="P:DNA metabolic process"/>
    <property type="evidence" value="ECO:0007669"/>
    <property type="project" value="InterPro"/>
</dbReference>
<gene>
    <name evidence="1" type="ORF">LIQ10_00405</name>
</gene>
<comment type="caution">
    <text evidence="1">The sequence shown here is derived from an EMBL/GenBank/DDBJ whole genome shotgun (WGS) entry which is preliminary data.</text>
</comment>
<proteinExistence type="predicted"/>